<organism evidence="1 2">
    <name type="scientific">Actinomyces ruminicola</name>
    <dbReference type="NCBI Taxonomy" id="332524"/>
    <lineage>
        <taxon>Bacteria</taxon>
        <taxon>Bacillati</taxon>
        <taxon>Actinomycetota</taxon>
        <taxon>Actinomycetes</taxon>
        <taxon>Actinomycetales</taxon>
        <taxon>Actinomycetaceae</taxon>
        <taxon>Actinomyces</taxon>
    </lineage>
</organism>
<dbReference type="Proteomes" id="UP000199671">
    <property type="component" value="Unassembled WGS sequence"/>
</dbReference>
<dbReference type="AlphaFoldDB" id="A0A1G9VQ01"/>
<reference evidence="1 2" key="1">
    <citation type="submission" date="2016-10" db="EMBL/GenBank/DDBJ databases">
        <authorList>
            <person name="de Groot N.N."/>
        </authorList>
    </citation>
    <scope>NUCLEOTIDE SEQUENCE [LARGE SCALE GENOMIC DNA]</scope>
    <source>
        <strain evidence="1 2">KPR-7B</strain>
    </source>
</reference>
<evidence type="ECO:0000313" key="1">
    <source>
        <dbReference type="EMBL" id="SDM74153.1"/>
    </source>
</evidence>
<dbReference type="InterPro" id="IPR029033">
    <property type="entry name" value="His_PPase_superfam"/>
</dbReference>
<dbReference type="RefSeq" id="WP_092609824.1">
    <property type="nucleotide sequence ID" value="NZ_FNHU01000006.1"/>
</dbReference>
<dbReference type="SUPFAM" id="SSF53254">
    <property type="entry name" value="Phosphoglycerate mutase-like"/>
    <property type="match status" value="1"/>
</dbReference>
<dbReference type="OrthoDB" id="9810154at2"/>
<dbReference type="CDD" id="cd07067">
    <property type="entry name" value="HP_PGM_like"/>
    <property type="match status" value="1"/>
</dbReference>
<protein>
    <submittedName>
        <fullName evidence="1">Phosphohistidine phosphatase</fullName>
    </submittedName>
</protein>
<dbReference type="Pfam" id="PF00300">
    <property type="entry name" value="His_Phos_1"/>
    <property type="match status" value="1"/>
</dbReference>
<sequence length="170" mass="18373">MTTDSPGKILVLVRHSKASHNAPTDLERPLTSRGRLLADELARALERRVPSLDLLLVSPAARARQTAGPMRERLVPTLTRVEPEIYHEGPGGILRLLQPLPETTRQVLVVGHEPTVSVLAHLLHDTVDDLANQVSFGVPTATALVLRVSGVWAALGPQTAHLSEIVTAPR</sequence>
<accession>A0A1G9VQ01</accession>
<dbReference type="EMBL" id="FNHU01000006">
    <property type="protein sequence ID" value="SDM74153.1"/>
    <property type="molecule type" value="Genomic_DNA"/>
</dbReference>
<proteinExistence type="predicted"/>
<evidence type="ECO:0000313" key="2">
    <source>
        <dbReference type="Proteomes" id="UP000199671"/>
    </source>
</evidence>
<dbReference type="Gene3D" id="3.40.50.1240">
    <property type="entry name" value="Phosphoglycerate mutase-like"/>
    <property type="match status" value="1"/>
</dbReference>
<name>A0A1G9VQ01_9ACTO</name>
<gene>
    <name evidence="1" type="ORF">SAMN04487766_10691</name>
</gene>
<dbReference type="SMART" id="SM00855">
    <property type="entry name" value="PGAM"/>
    <property type="match status" value="1"/>
</dbReference>
<dbReference type="InterPro" id="IPR013078">
    <property type="entry name" value="His_Pase_superF_clade-1"/>
</dbReference>